<dbReference type="GO" id="GO:0003723">
    <property type="term" value="F:RNA binding"/>
    <property type="evidence" value="ECO:0007669"/>
    <property type="project" value="UniProtKB-UniRule"/>
</dbReference>
<feature type="compositionally biased region" description="Basic residues" evidence="3">
    <location>
        <begin position="360"/>
        <end position="412"/>
    </location>
</feature>
<feature type="compositionally biased region" description="Low complexity" evidence="3">
    <location>
        <begin position="186"/>
        <end position="216"/>
    </location>
</feature>
<accession>A0A3B0K8E7</accession>
<reference evidence="6" key="1">
    <citation type="submission" date="2018-01" db="EMBL/GenBank/DDBJ databases">
        <authorList>
            <person name="Alioto T."/>
            <person name="Alioto T."/>
        </authorList>
    </citation>
    <scope>NUCLEOTIDE SEQUENCE [LARGE SCALE GENOMIC DNA]</scope>
</reference>
<feature type="compositionally biased region" description="Polar residues" evidence="3">
    <location>
        <begin position="217"/>
        <end position="228"/>
    </location>
</feature>
<feature type="region of interest" description="Disordered" evidence="3">
    <location>
        <begin position="1"/>
        <end position="430"/>
    </location>
</feature>
<keyword evidence="6" id="KW-1185">Reference proteome</keyword>
<feature type="compositionally biased region" description="Polar residues" evidence="3">
    <location>
        <begin position="335"/>
        <end position="346"/>
    </location>
</feature>
<evidence type="ECO:0000313" key="6">
    <source>
        <dbReference type="Proteomes" id="UP000268350"/>
    </source>
</evidence>
<dbReference type="InterPro" id="IPR012677">
    <property type="entry name" value="Nucleotide-bd_a/b_plait_sf"/>
</dbReference>
<dbReference type="Gene3D" id="3.30.70.330">
    <property type="match status" value="1"/>
</dbReference>
<feature type="compositionally biased region" description="Low complexity" evidence="3">
    <location>
        <begin position="243"/>
        <end position="266"/>
    </location>
</feature>
<feature type="compositionally biased region" description="Basic and acidic residues" evidence="3">
    <location>
        <begin position="103"/>
        <end position="112"/>
    </location>
</feature>
<dbReference type="AlphaFoldDB" id="A0A3B0K8E7"/>
<dbReference type="Proteomes" id="UP000268350">
    <property type="component" value="Unassembled WGS sequence"/>
</dbReference>
<dbReference type="OMA" id="RHEKPSN"/>
<evidence type="ECO:0000259" key="4">
    <source>
        <dbReference type="PROSITE" id="PS50102"/>
    </source>
</evidence>
<protein>
    <submittedName>
        <fullName evidence="5">Blast:RNA-binding protein with serine-rich domain 1</fullName>
    </submittedName>
</protein>
<feature type="compositionally biased region" description="Basic residues" evidence="3">
    <location>
        <begin position="49"/>
        <end position="67"/>
    </location>
</feature>
<feature type="domain" description="RRM" evidence="4">
    <location>
        <begin position="436"/>
        <end position="516"/>
    </location>
</feature>
<sequence>MVEQMEATTNSGGNVPITGKAPSVPSKASNESDMKDDSLKPSKRDKSGKLHKSRDGHKSSSKAKKFKTSSPLRSQSESSMSSISMGYNESDLSSSSDSGDSSRSNEKSFDHRCCHRRLHRRARYGKPSSHHRRRSEHSTYSKRRHPQPVPPPETEIENFDKSDSEDKPRRKKRGNRKEFKDVACQTSPLKKTSKPTTAGTSSSSGSGSGATVKTASHASNIEASGSSSKVEHKQDPTGSTGGSSANSKAKSSSSNVKSIVFSVSSKPIDPVKLKRDSTKTVEEETKYSKPNDSGHIPKQPIVVSSSTAKLADTSGSKTHTIPAAPPAIPKLPAANSNDKVTANAGASQLPPKSEIMQRSIRTRSRSSSRSRTRSRSRSRSGSRSRSRSHSHSRLRSRSRSKSRSPRNNRRRVTSPNSAIDRAMGNFRTGAPPISHVRLHIKGLSRQVTKEHVTEIFGSFGPLTAVDFPVELEANDGTGRGFAFVEYANPQDCARAIKNMDGGQIDSRRIVVSAFRPNKVRAAWRRRYSPVQSGIRQRSRSRSHNRNNFESRFRDRSRSQFRGQYRAHQPRGYHY</sequence>
<gene>
    <name evidence="5" type="ORF">DGUA_6G014158</name>
</gene>
<feature type="compositionally biased region" description="Low complexity" evidence="3">
    <location>
        <begin position="68"/>
        <end position="102"/>
    </location>
</feature>
<feature type="compositionally biased region" description="Basic and acidic residues" evidence="3">
    <location>
        <begin position="158"/>
        <end position="168"/>
    </location>
</feature>
<feature type="compositionally biased region" description="Basic residues" evidence="3">
    <location>
        <begin position="113"/>
        <end position="146"/>
    </location>
</feature>
<feature type="compositionally biased region" description="Basic and acidic residues" evidence="3">
    <location>
        <begin position="546"/>
        <end position="557"/>
    </location>
</feature>
<evidence type="ECO:0000256" key="3">
    <source>
        <dbReference type="SAM" id="MobiDB-lite"/>
    </source>
</evidence>
<dbReference type="SUPFAM" id="SSF54928">
    <property type="entry name" value="RNA-binding domain, RBD"/>
    <property type="match status" value="1"/>
</dbReference>
<feature type="compositionally biased region" description="Polar residues" evidence="3">
    <location>
        <begin position="302"/>
        <end position="319"/>
    </location>
</feature>
<dbReference type="InterPro" id="IPR035979">
    <property type="entry name" value="RBD_domain_sf"/>
</dbReference>
<dbReference type="EMBL" id="OUUW01000006">
    <property type="protein sequence ID" value="SPP82319.1"/>
    <property type="molecule type" value="Genomic_DNA"/>
</dbReference>
<dbReference type="PROSITE" id="PS50102">
    <property type="entry name" value="RRM"/>
    <property type="match status" value="1"/>
</dbReference>
<dbReference type="GO" id="GO:0061574">
    <property type="term" value="C:ASAP complex"/>
    <property type="evidence" value="ECO:0007669"/>
    <property type="project" value="TreeGrafter"/>
</dbReference>
<evidence type="ECO:0000256" key="1">
    <source>
        <dbReference type="ARBA" id="ARBA00022884"/>
    </source>
</evidence>
<dbReference type="GO" id="GO:0005737">
    <property type="term" value="C:cytoplasm"/>
    <property type="evidence" value="ECO:0007669"/>
    <property type="project" value="TreeGrafter"/>
</dbReference>
<dbReference type="STRING" id="7266.A0A3B0K8E7"/>
<evidence type="ECO:0000256" key="2">
    <source>
        <dbReference type="PROSITE-ProRule" id="PRU00176"/>
    </source>
</evidence>
<dbReference type="OrthoDB" id="252020at2759"/>
<name>A0A3B0K8E7_DROGU</name>
<keyword evidence="1 2" id="KW-0694">RNA-binding</keyword>
<dbReference type="GO" id="GO:0005654">
    <property type="term" value="C:nucleoplasm"/>
    <property type="evidence" value="ECO:0007669"/>
    <property type="project" value="TreeGrafter"/>
</dbReference>
<feature type="region of interest" description="Disordered" evidence="3">
    <location>
        <begin position="530"/>
        <end position="574"/>
    </location>
</feature>
<dbReference type="SMART" id="SM00360">
    <property type="entry name" value="RRM"/>
    <property type="match status" value="1"/>
</dbReference>
<feature type="compositionally biased region" description="Polar residues" evidence="3">
    <location>
        <begin position="1"/>
        <end position="13"/>
    </location>
</feature>
<feature type="compositionally biased region" description="Basic and acidic residues" evidence="3">
    <location>
        <begin position="30"/>
        <end position="48"/>
    </location>
</feature>
<proteinExistence type="predicted"/>
<feature type="compositionally biased region" description="Basic and acidic residues" evidence="3">
    <location>
        <begin position="269"/>
        <end position="289"/>
    </location>
</feature>
<dbReference type="PANTHER" id="PTHR15481">
    <property type="entry name" value="RIBONUCLEIC ACID BINDING PROTEIN S1"/>
    <property type="match status" value="1"/>
</dbReference>
<dbReference type="Pfam" id="PF00076">
    <property type="entry name" value="RRM_1"/>
    <property type="match status" value="1"/>
</dbReference>
<evidence type="ECO:0000313" key="5">
    <source>
        <dbReference type="EMBL" id="SPP82319.1"/>
    </source>
</evidence>
<dbReference type="GO" id="GO:0000398">
    <property type="term" value="P:mRNA splicing, via spliceosome"/>
    <property type="evidence" value="ECO:0007669"/>
    <property type="project" value="TreeGrafter"/>
</dbReference>
<organism evidence="5 6">
    <name type="scientific">Drosophila guanche</name>
    <name type="common">Fruit fly</name>
    <dbReference type="NCBI Taxonomy" id="7266"/>
    <lineage>
        <taxon>Eukaryota</taxon>
        <taxon>Metazoa</taxon>
        <taxon>Ecdysozoa</taxon>
        <taxon>Arthropoda</taxon>
        <taxon>Hexapoda</taxon>
        <taxon>Insecta</taxon>
        <taxon>Pterygota</taxon>
        <taxon>Neoptera</taxon>
        <taxon>Endopterygota</taxon>
        <taxon>Diptera</taxon>
        <taxon>Brachycera</taxon>
        <taxon>Muscomorpha</taxon>
        <taxon>Ephydroidea</taxon>
        <taxon>Drosophilidae</taxon>
        <taxon>Drosophila</taxon>
        <taxon>Sophophora</taxon>
    </lineage>
</organism>
<dbReference type="PANTHER" id="PTHR15481:SF0">
    <property type="entry name" value="LD23870P-RELATED"/>
    <property type="match status" value="1"/>
</dbReference>
<dbReference type="InterPro" id="IPR000504">
    <property type="entry name" value="RRM_dom"/>
</dbReference>